<reference evidence="1 2" key="1">
    <citation type="submission" date="2015-09" db="EMBL/GenBank/DDBJ databases">
        <title>Sorangium comparison.</title>
        <authorList>
            <person name="Zaburannyi N."/>
            <person name="Bunk B."/>
            <person name="Overmann J."/>
            <person name="Mueller R."/>
        </authorList>
    </citation>
    <scope>NUCLEOTIDE SEQUENCE [LARGE SCALE GENOMIC DNA]</scope>
    <source>
        <strain evidence="1 2">So ce26</strain>
    </source>
</reference>
<dbReference type="Proteomes" id="UP000238348">
    <property type="component" value="Chromosome"/>
</dbReference>
<sequence>MSGALAVRTTDRWTRGGRCRATVVERRGVVHAAASPGGGTALEIKARISAPLVRRCFTITPPKETIGTTPVSSPRASFELVHSRSLPGCSSDHFDTVRE</sequence>
<protein>
    <submittedName>
        <fullName evidence="1">Uncharacterized protein</fullName>
    </submittedName>
</protein>
<accession>A0A2L0EWA7</accession>
<dbReference type="AlphaFoldDB" id="A0A2L0EWA7"/>
<name>A0A2L0EWA7_SORCE</name>
<proteinExistence type="predicted"/>
<evidence type="ECO:0000313" key="1">
    <source>
        <dbReference type="EMBL" id="AUX43583.1"/>
    </source>
</evidence>
<organism evidence="1 2">
    <name type="scientific">Sorangium cellulosum</name>
    <name type="common">Polyangium cellulosum</name>
    <dbReference type="NCBI Taxonomy" id="56"/>
    <lineage>
        <taxon>Bacteria</taxon>
        <taxon>Pseudomonadati</taxon>
        <taxon>Myxococcota</taxon>
        <taxon>Polyangia</taxon>
        <taxon>Polyangiales</taxon>
        <taxon>Polyangiaceae</taxon>
        <taxon>Sorangium</taxon>
    </lineage>
</organism>
<evidence type="ECO:0000313" key="2">
    <source>
        <dbReference type="Proteomes" id="UP000238348"/>
    </source>
</evidence>
<dbReference type="EMBL" id="CP012673">
    <property type="protein sequence ID" value="AUX43583.1"/>
    <property type="molecule type" value="Genomic_DNA"/>
</dbReference>
<gene>
    <name evidence="1" type="ORF">SOCE26_050330</name>
</gene>